<comment type="caution">
    <text evidence="15">The sequence shown here is derived from an EMBL/GenBank/DDBJ whole genome shotgun (WGS) entry which is preliminary data.</text>
</comment>
<evidence type="ECO:0000256" key="3">
    <source>
        <dbReference type="ARBA" id="ARBA00022692"/>
    </source>
</evidence>
<dbReference type="InterPro" id="IPR057495">
    <property type="entry name" value="AAA_lid_BCS1"/>
</dbReference>
<evidence type="ECO:0000256" key="11">
    <source>
        <dbReference type="ARBA" id="ARBA00048778"/>
    </source>
</evidence>
<keyword evidence="8" id="KW-1133">Transmembrane helix</keyword>
<dbReference type="PANTHER" id="PTHR23070">
    <property type="entry name" value="BCS1 AAA-TYPE ATPASE"/>
    <property type="match status" value="1"/>
</dbReference>
<evidence type="ECO:0000259" key="14">
    <source>
        <dbReference type="SMART" id="SM01024"/>
    </source>
</evidence>
<comment type="subcellular location">
    <subcellularLocation>
        <location evidence="1">Mitochondrion inner membrane</location>
        <topology evidence="1">Single-pass membrane protein</topology>
    </subcellularLocation>
</comment>
<organism evidence="15 16">
    <name type="scientific">Sanghuangporus baumii</name>
    <name type="common">Phellinus baumii</name>
    <dbReference type="NCBI Taxonomy" id="108892"/>
    <lineage>
        <taxon>Eukaryota</taxon>
        <taxon>Fungi</taxon>
        <taxon>Dikarya</taxon>
        <taxon>Basidiomycota</taxon>
        <taxon>Agaricomycotina</taxon>
        <taxon>Agaricomycetes</taxon>
        <taxon>Hymenochaetales</taxon>
        <taxon>Hymenochaetaceae</taxon>
        <taxon>Sanghuangporus</taxon>
    </lineage>
</organism>
<evidence type="ECO:0000259" key="13">
    <source>
        <dbReference type="SMART" id="SM00382"/>
    </source>
</evidence>
<dbReference type="InterPro" id="IPR014851">
    <property type="entry name" value="BCS1_N"/>
</dbReference>
<comment type="catalytic activity">
    <reaction evidence="11">
        <text>ATP + H2O = ADP + phosphate + H(+)</text>
        <dbReference type="Rhea" id="RHEA:13065"/>
        <dbReference type="ChEBI" id="CHEBI:15377"/>
        <dbReference type="ChEBI" id="CHEBI:15378"/>
        <dbReference type="ChEBI" id="CHEBI:30616"/>
        <dbReference type="ChEBI" id="CHEBI:43474"/>
        <dbReference type="ChEBI" id="CHEBI:456216"/>
    </reaction>
    <physiologicalReaction direction="left-to-right" evidence="11">
        <dbReference type="Rhea" id="RHEA:13066"/>
    </physiologicalReaction>
</comment>
<keyword evidence="5" id="KW-0999">Mitochondrion inner membrane</keyword>
<dbReference type="Pfam" id="PF25426">
    <property type="entry name" value="AAA_lid_BCS1"/>
    <property type="match status" value="1"/>
</dbReference>
<sequence>MASPRSAELLTSQTKLLQSLAHRVRLLQTVLGLPGAYILQMLKSLVPKLLANPQVREILRFVFLGSVVELTRSVSQKAADYVKHFFVVKASFTRGDFAFDWVKRYLEDHRIWDESRVFQVGACNPALRDRKSAGLGEEVQSDNAQASDDGRPHPIYQPAPQEPELFRWRGRWISVSISISSSSGFNKDPIQVLTLSVWSRKRKILDDFVQEARNHYFESPVPPRELTNLPDESGSTLTARFYQGDSSYDWIVAFVNAQETTEDTTDLEVTTKQSDLYNPSNHPSERPVVGFKPAPRVRQRLKWGNHWVQVDVDSNAVMARGRSAGGSITITIHNSKRSVLKDFIMATREEYLKTTVSKVTVHLSNHGAWMNGVTKKRRSLNTLILPEGAKEELLRDMREFLGSEEWYVWAGVPHRRGYLLYGKPGTGKSSTIHALASELELKIYFIQLSSQGLDDYQLSSLVSSAPSRCILLLEDIDCAFPSREEDDDLEDKKTTDAFGNTIIRYPQSRVTLSGLLNVLDSVTSEEGRITFATTNHIERLDPALIRAGRMDVKVEYKFATRYQIQETYLRFFERRFVSSDEHTNLDVNPSVLVPPPRPALSGLHSDEPPLSEGEVRSLAQHFADAIPEDMFALAQIQGYLLTKKMEPRGAVDGAPDWVEKEIEGKRKLEELKEKRRQQRKEMKAAAPAAQANLPIPIQVPPVRISPAPFGRGGVLHYD</sequence>
<dbReference type="OrthoDB" id="10251412at2759"/>
<evidence type="ECO:0000256" key="12">
    <source>
        <dbReference type="SAM" id="MobiDB-lite"/>
    </source>
</evidence>
<dbReference type="AlphaFoldDB" id="A0A9Q5I415"/>
<evidence type="ECO:0000256" key="2">
    <source>
        <dbReference type="ARBA" id="ARBA00007448"/>
    </source>
</evidence>
<name>A0A9Q5I415_SANBA</name>
<keyword evidence="6 15" id="KW-0378">Hydrolase</keyword>
<dbReference type="InterPro" id="IPR050747">
    <property type="entry name" value="Mitochondrial_chaperone_BCS1"/>
</dbReference>
<proteinExistence type="inferred from homology"/>
<dbReference type="Gene3D" id="3.40.50.300">
    <property type="entry name" value="P-loop containing nucleotide triphosphate hydrolases"/>
    <property type="match status" value="1"/>
</dbReference>
<evidence type="ECO:0000256" key="4">
    <source>
        <dbReference type="ARBA" id="ARBA00022741"/>
    </source>
</evidence>
<keyword evidence="10" id="KW-0472">Membrane</keyword>
<dbReference type="Proteomes" id="UP000757232">
    <property type="component" value="Unassembled WGS sequence"/>
</dbReference>
<reference evidence="15" key="1">
    <citation type="submission" date="2016-06" db="EMBL/GenBank/DDBJ databases">
        <title>Draft Genome sequence of the fungus Inonotus baumii.</title>
        <authorList>
            <person name="Zhu H."/>
            <person name="Lin W."/>
        </authorList>
    </citation>
    <scope>NUCLEOTIDE SEQUENCE</scope>
    <source>
        <strain evidence="15">821</strain>
    </source>
</reference>
<protein>
    <submittedName>
        <fullName evidence="15">P-loop containing nucleoside triphosphate hydrolase protein</fullName>
    </submittedName>
</protein>
<dbReference type="CDD" id="cd19510">
    <property type="entry name" value="RecA-like_BCS1"/>
    <property type="match status" value="1"/>
</dbReference>
<dbReference type="InterPro" id="IPR003960">
    <property type="entry name" value="ATPase_AAA_CS"/>
</dbReference>
<dbReference type="PROSITE" id="PS00674">
    <property type="entry name" value="AAA"/>
    <property type="match status" value="1"/>
</dbReference>
<evidence type="ECO:0000256" key="1">
    <source>
        <dbReference type="ARBA" id="ARBA00004434"/>
    </source>
</evidence>
<feature type="domain" description="AAA+ ATPase" evidence="13">
    <location>
        <begin position="414"/>
        <end position="560"/>
    </location>
</feature>
<keyword evidence="4" id="KW-0547">Nucleotide-binding</keyword>
<dbReference type="SUPFAM" id="SSF52540">
    <property type="entry name" value="P-loop containing nucleoside triphosphate hydrolases"/>
    <property type="match status" value="1"/>
</dbReference>
<dbReference type="InterPro" id="IPR027417">
    <property type="entry name" value="P-loop_NTPase"/>
</dbReference>
<dbReference type="SMART" id="SM01024">
    <property type="entry name" value="BCS1_N"/>
    <property type="match status" value="1"/>
</dbReference>
<feature type="region of interest" description="Disordered" evidence="12">
    <location>
        <begin position="132"/>
        <end position="156"/>
    </location>
</feature>
<keyword evidence="3" id="KW-0812">Transmembrane</keyword>
<keyword evidence="7" id="KW-0067">ATP-binding</keyword>
<evidence type="ECO:0000256" key="5">
    <source>
        <dbReference type="ARBA" id="ARBA00022792"/>
    </source>
</evidence>
<evidence type="ECO:0000256" key="9">
    <source>
        <dbReference type="ARBA" id="ARBA00023128"/>
    </source>
</evidence>
<dbReference type="Pfam" id="PF08740">
    <property type="entry name" value="BCS1_N"/>
    <property type="match status" value="2"/>
</dbReference>
<dbReference type="InterPro" id="IPR003593">
    <property type="entry name" value="AAA+_ATPase"/>
</dbReference>
<evidence type="ECO:0000256" key="7">
    <source>
        <dbReference type="ARBA" id="ARBA00022840"/>
    </source>
</evidence>
<dbReference type="Pfam" id="PF00004">
    <property type="entry name" value="AAA"/>
    <property type="match status" value="1"/>
</dbReference>
<evidence type="ECO:0000313" key="16">
    <source>
        <dbReference type="Proteomes" id="UP000757232"/>
    </source>
</evidence>
<evidence type="ECO:0000256" key="10">
    <source>
        <dbReference type="ARBA" id="ARBA00023136"/>
    </source>
</evidence>
<evidence type="ECO:0000313" key="15">
    <source>
        <dbReference type="EMBL" id="OCB90787.1"/>
    </source>
</evidence>
<dbReference type="GO" id="GO:0005524">
    <property type="term" value="F:ATP binding"/>
    <property type="evidence" value="ECO:0007669"/>
    <property type="project" value="UniProtKB-KW"/>
</dbReference>
<feature type="domain" description="BCS1 N-terminal" evidence="14">
    <location>
        <begin position="62"/>
        <end position="383"/>
    </location>
</feature>
<evidence type="ECO:0000256" key="8">
    <source>
        <dbReference type="ARBA" id="ARBA00022989"/>
    </source>
</evidence>
<evidence type="ECO:0000256" key="6">
    <source>
        <dbReference type="ARBA" id="ARBA00022801"/>
    </source>
</evidence>
<keyword evidence="16" id="KW-1185">Reference proteome</keyword>
<dbReference type="EMBL" id="LNZH02000117">
    <property type="protein sequence ID" value="OCB90787.1"/>
    <property type="molecule type" value="Genomic_DNA"/>
</dbReference>
<dbReference type="GO" id="GO:0005743">
    <property type="term" value="C:mitochondrial inner membrane"/>
    <property type="evidence" value="ECO:0007669"/>
    <property type="project" value="UniProtKB-SubCell"/>
</dbReference>
<accession>A0A9Q5I415</accession>
<dbReference type="GO" id="GO:0016887">
    <property type="term" value="F:ATP hydrolysis activity"/>
    <property type="evidence" value="ECO:0007669"/>
    <property type="project" value="InterPro"/>
</dbReference>
<dbReference type="SMART" id="SM00382">
    <property type="entry name" value="AAA"/>
    <property type="match status" value="1"/>
</dbReference>
<keyword evidence="9" id="KW-0496">Mitochondrion</keyword>
<gene>
    <name evidence="15" type="ORF">A7U60_g1972</name>
</gene>
<comment type="similarity">
    <text evidence="2">Belongs to the AAA ATPase family. BCS1 subfamily.</text>
</comment>
<dbReference type="InterPro" id="IPR003959">
    <property type="entry name" value="ATPase_AAA_core"/>
</dbReference>